<dbReference type="Proteomes" id="UP001221898">
    <property type="component" value="Unassembled WGS sequence"/>
</dbReference>
<feature type="compositionally biased region" description="Basic and acidic residues" evidence="1">
    <location>
        <begin position="178"/>
        <end position="196"/>
    </location>
</feature>
<evidence type="ECO:0000256" key="1">
    <source>
        <dbReference type="SAM" id="MobiDB-lite"/>
    </source>
</evidence>
<evidence type="ECO:0000313" key="3">
    <source>
        <dbReference type="Proteomes" id="UP001221898"/>
    </source>
</evidence>
<keyword evidence="3" id="KW-1185">Reference proteome</keyword>
<protein>
    <submittedName>
        <fullName evidence="2">Uncharacterized protein</fullName>
    </submittedName>
</protein>
<name>A0AAD7SQT2_9TELE</name>
<comment type="caution">
    <text evidence="2">The sequence shown here is derived from an EMBL/GenBank/DDBJ whole genome shotgun (WGS) entry which is preliminary data.</text>
</comment>
<evidence type="ECO:0000313" key="2">
    <source>
        <dbReference type="EMBL" id="KAJ8406900.1"/>
    </source>
</evidence>
<accession>A0AAD7SQT2</accession>
<dbReference type="EMBL" id="JAINUG010000041">
    <property type="protein sequence ID" value="KAJ8406900.1"/>
    <property type="molecule type" value="Genomic_DNA"/>
</dbReference>
<sequence>MSGETQEIHQSDELEVESMRPASLPSCRLPASRDRRDGSGPPGSAEPGLTRAMVALGRKRWLLKRLSQKAWVTFYCPLSKDPVPQPPRGLECWIRLARLAPKAHAVGKRPSQADFPPRGLAGRGESQALEGRQAAFPFPSAALPSVVRCWRASAQGSPDHGIPTWMCRNMVTRRRRTDRGNRATDVSFRGEHLRRS</sequence>
<feature type="region of interest" description="Disordered" evidence="1">
    <location>
        <begin position="1"/>
        <end position="49"/>
    </location>
</feature>
<reference evidence="2" key="1">
    <citation type="journal article" date="2023" name="Science">
        <title>Genome structures resolve the early diversification of teleost fishes.</title>
        <authorList>
            <person name="Parey E."/>
            <person name="Louis A."/>
            <person name="Montfort J."/>
            <person name="Bouchez O."/>
            <person name="Roques C."/>
            <person name="Iampietro C."/>
            <person name="Lluch J."/>
            <person name="Castinel A."/>
            <person name="Donnadieu C."/>
            <person name="Desvignes T."/>
            <person name="Floi Bucao C."/>
            <person name="Jouanno E."/>
            <person name="Wen M."/>
            <person name="Mejri S."/>
            <person name="Dirks R."/>
            <person name="Jansen H."/>
            <person name="Henkel C."/>
            <person name="Chen W.J."/>
            <person name="Zahm M."/>
            <person name="Cabau C."/>
            <person name="Klopp C."/>
            <person name="Thompson A.W."/>
            <person name="Robinson-Rechavi M."/>
            <person name="Braasch I."/>
            <person name="Lecointre G."/>
            <person name="Bobe J."/>
            <person name="Postlethwait J.H."/>
            <person name="Berthelot C."/>
            <person name="Roest Crollius H."/>
            <person name="Guiguen Y."/>
        </authorList>
    </citation>
    <scope>NUCLEOTIDE SEQUENCE</scope>
    <source>
        <strain evidence="2">NC1722</strain>
    </source>
</reference>
<feature type="compositionally biased region" description="Basic and acidic residues" evidence="1">
    <location>
        <begin position="1"/>
        <end position="12"/>
    </location>
</feature>
<proteinExistence type="predicted"/>
<gene>
    <name evidence="2" type="ORF">AAFF_G00291760</name>
</gene>
<feature type="region of interest" description="Disordered" evidence="1">
    <location>
        <begin position="176"/>
        <end position="196"/>
    </location>
</feature>
<dbReference type="AlphaFoldDB" id="A0AAD7SQT2"/>
<organism evidence="2 3">
    <name type="scientific">Aldrovandia affinis</name>
    <dbReference type="NCBI Taxonomy" id="143900"/>
    <lineage>
        <taxon>Eukaryota</taxon>
        <taxon>Metazoa</taxon>
        <taxon>Chordata</taxon>
        <taxon>Craniata</taxon>
        <taxon>Vertebrata</taxon>
        <taxon>Euteleostomi</taxon>
        <taxon>Actinopterygii</taxon>
        <taxon>Neopterygii</taxon>
        <taxon>Teleostei</taxon>
        <taxon>Notacanthiformes</taxon>
        <taxon>Halosauridae</taxon>
        <taxon>Aldrovandia</taxon>
    </lineage>
</organism>